<sequence length="193" mass="19547">MAKKKTTKTAAGGPAGTRTSSAGGSVGSSPMDVGLLEQIVKLMSANDLNTVDLRDGGKRVILRRGPAVGPAVQYAMAQAPMMAPAALPSQPQAAASGSSAGSPGAAPADDESGLVPIKSEMVGTFYSAPKPGAKAFVNVGSPVVKDETDVCILEAMKTFNTMKSSVTGTIAKVLVQDGQSVQFDQPLFLVKPA</sequence>
<comment type="function">
    <text evidence="1 4">This protein is a component of the acetyl coenzyme A carboxylase complex; first, biotin carboxylase catalyzes the carboxylation of the carrier protein and then the transcarboxylase transfers the carboxyl group to form malonyl-CoA.</text>
</comment>
<comment type="pathway">
    <text evidence="4">Lipid metabolism; fatty acid biosynthesis.</text>
</comment>
<dbReference type="GO" id="GO:0006633">
    <property type="term" value="P:fatty acid biosynthetic process"/>
    <property type="evidence" value="ECO:0007669"/>
    <property type="project" value="UniProtKB-UniPathway"/>
</dbReference>
<dbReference type="InterPro" id="IPR050709">
    <property type="entry name" value="Biotin_Carboxyl_Carrier/Decarb"/>
</dbReference>
<keyword evidence="4" id="KW-0276">Fatty acid metabolism</keyword>
<evidence type="ECO:0000259" key="6">
    <source>
        <dbReference type="PROSITE" id="PS50968"/>
    </source>
</evidence>
<keyword evidence="3 4" id="KW-0092">Biotin</keyword>
<dbReference type="PRINTS" id="PR01071">
    <property type="entry name" value="ACOABIOTINCC"/>
</dbReference>
<feature type="compositionally biased region" description="Low complexity" evidence="5">
    <location>
        <begin position="88"/>
        <end position="107"/>
    </location>
</feature>
<evidence type="ECO:0000256" key="4">
    <source>
        <dbReference type="RuleBase" id="RU364072"/>
    </source>
</evidence>
<feature type="domain" description="Lipoyl-binding" evidence="6">
    <location>
        <begin position="114"/>
        <end position="191"/>
    </location>
</feature>
<feature type="compositionally biased region" description="Low complexity" evidence="5">
    <location>
        <begin position="8"/>
        <end position="29"/>
    </location>
</feature>
<protein>
    <recommendedName>
        <fullName evidence="2 4">Biotin carboxyl carrier protein of acetyl-CoA carboxylase</fullName>
    </recommendedName>
</protein>
<evidence type="ECO:0000256" key="5">
    <source>
        <dbReference type="SAM" id="MobiDB-lite"/>
    </source>
</evidence>
<dbReference type="PANTHER" id="PTHR45266:SF3">
    <property type="entry name" value="OXALOACETATE DECARBOXYLASE ALPHA CHAIN"/>
    <property type="match status" value="1"/>
</dbReference>
<keyword evidence="4" id="KW-0444">Lipid biosynthesis</keyword>
<dbReference type="SUPFAM" id="SSF51230">
    <property type="entry name" value="Single hybrid motif"/>
    <property type="match status" value="1"/>
</dbReference>
<dbReference type="GO" id="GO:0003989">
    <property type="term" value="F:acetyl-CoA carboxylase activity"/>
    <property type="evidence" value="ECO:0007669"/>
    <property type="project" value="InterPro"/>
</dbReference>
<dbReference type="Pfam" id="PF00364">
    <property type="entry name" value="Biotin_lipoyl"/>
    <property type="match status" value="1"/>
</dbReference>
<evidence type="ECO:0000256" key="2">
    <source>
        <dbReference type="ARBA" id="ARBA00017562"/>
    </source>
</evidence>
<dbReference type="InterPro" id="IPR001249">
    <property type="entry name" value="AcCoA_biotinCC"/>
</dbReference>
<dbReference type="InterPro" id="IPR011053">
    <property type="entry name" value="Single_hybrid_motif"/>
</dbReference>
<dbReference type="NCBIfam" id="TIGR00531">
    <property type="entry name" value="BCCP"/>
    <property type="match status" value="1"/>
</dbReference>
<reference evidence="7" key="1">
    <citation type="submission" date="2020-02" db="EMBL/GenBank/DDBJ databases">
        <authorList>
            <person name="Meier V. D."/>
        </authorList>
    </citation>
    <scope>NUCLEOTIDE SEQUENCE</scope>
    <source>
        <strain evidence="7">AVDCRST_MAG64</strain>
    </source>
</reference>
<keyword evidence="4" id="KW-0443">Lipid metabolism</keyword>
<dbReference type="UniPathway" id="UPA00094"/>
<gene>
    <name evidence="7" type="ORF">AVDCRST_MAG64-2256</name>
</gene>
<evidence type="ECO:0000313" key="7">
    <source>
        <dbReference type="EMBL" id="CAA9409919.1"/>
    </source>
</evidence>
<organism evidence="7">
    <name type="scientific">uncultured Phycisphaerae bacterium</name>
    <dbReference type="NCBI Taxonomy" id="904963"/>
    <lineage>
        <taxon>Bacteria</taxon>
        <taxon>Pseudomonadati</taxon>
        <taxon>Planctomycetota</taxon>
        <taxon>Phycisphaerae</taxon>
        <taxon>environmental samples</taxon>
    </lineage>
</organism>
<dbReference type="Gene3D" id="2.40.50.100">
    <property type="match status" value="1"/>
</dbReference>
<keyword evidence="4" id="KW-0275">Fatty acid biosynthesis</keyword>
<dbReference type="GO" id="GO:0009317">
    <property type="term" value="C:acetyl-CoA carboxylase complex"/>
    <property type="evidence" value="ECO:0007669"/>
    <property type="project" value="InterPro"/>
</dbReference>
<feature type="region of interest" description="Disordered" evidence="5">
    <location>
        <begin position="1"/>
        <end position="29"/>
    </location>
</feature>
<evidence type="ECO:0000256" key="1">
    <source>
        <dbReference type="ARBA" id="ARBA00003761"/>
    </source>
</evidence>
<evidence type="ECO:0000256" key="3">
    <source>
        <dbReference type="ARBA" id="ARBA00023267"/>
    </source>
</evidence>
<dbReference type="InterPro" id="IPR000089">
    <property type="entry name" value="Biotin_lipoyl"/>
</dbReference>
<feature type="region of interest" description="Disordered" evidence="5">
    <location>
        <begin position="88"/>
        <end position="112"/>
    </location>
</feature>
<dbReference type="CDD" id="cd06850">
    <property type="entry name" value="biotinyl_domain"/>
    <property type="match status" value="1"/>
</dbReference>
<dbReference type="EMBL" id="CADCUQ010000503">
    <property type="protein sequence ID" value="CAA9409919.1"/>
    <property type="molecule type" value="Genomic_DNA"/>
</dbReference>
<proteinExistence type="predicted"/>
<dbReference type="PROSITE" id="PS50968">
    <property type="entry name" value="BIOTINYL_LIPOYL"/>
    <property type="match status" value="1"/>
</dbReference>
<name>A0A6J4PCV5_9BACT</name>
<dbReference type="PANTHER" id="PTHR45266">
    <property type="entry name" value="OXALOACETATE DECARBOXYLASE ALPHA CHAIN"/>
    <property type="match status" value="1"/>
</dbReference>
<accession>A0A6J4PCV5</accession>
<dbReference type="AlphaFoldDB" id="A0A6J4PCV5"/>